<dbReference type="InterPro" id="IPR018200">
    <property type="entry name" value="USP_CS"/>
</dbReference>
<dbReference type="Gene3D" id="2.60.120.260">
    <property type="entry name" value="Galactose-binding domain-like"/>
    <property type="match status" value="1"/>
</dbReference>
<feature type="compositionally biased region" description="Low complexity" evidence="18">
    <location>
        <begin position="77"/>
        <end position="89"/>
    </location>
</feature>
<dbReference type="PROSITE" id="PS50144">
    <property type="entry name" value="MATH"/>
    <property type="match status" value="1"/>
</dbReference>
<feature type="domain" description="USP" evidence="20">
    <location>
        <begin position="384"/>
        <end position="690"/>
    </location>
</feature>
<dbReference type="GO" id="GO:0031647">
    <property type="term" value="P:regulation of protein stability"/>
    <property type="evidence" value="ECO:0007669"/>
    <property type="project" value="TreeGrafter"/>
</dbReference>
<dbReference type="CDD" id="cd08366">
    <property type="entry name" value="APC10"/>
    <property type="match status" value="1"/>
</dbReference>
<evidence type="ECO:0000256" key="10">
    <source>
        <dbReference type="ARBA" id="ARBA00022776"/>
    </source>
</evidence>
<evidence type="ECO:0000256" key="3">
    <source>
        <dbReference type="ARBA" id="ARBA00006762"/>
    </source>
</evidence>
<feature type="region of interest" description="Disordered" evidence="18">
    <location>
        <begin position="112"/>
        <end position="150"/>
    </location>
</feature>
<feature type="compositionally biased region" description="Low complexity" evidence="18">
    <location>
        <begin position="212"/>
        <end position="224"/>
    </location>
</feature>
<evidence type="ECO:0000256" key="8">
    <source>
        <dbReference type="ARBA" id="ARBA00022618"/>
    </source>
</evidence>
<dbReference type="FunFam" id="2.60.120.260:FF:000122">
    <property type="entry name" value="Anaphase-promoting complex subunit 10"/>
    <property type="match status" value="1"/>
</dbReference>
<evidence type="ECO:0000256" key="1">
    <source>
        <dbReference type="ARBA" id="ARBA00000707"/>
    </source>
</evidence>
<dbReference type="OrthoDB" id="289038at2759"/>
<dbReference type="GO" id="GO:0005680">
    <property type="term" value="C:anaphase-promoting complex"/>
    <property type="evidence" value="ECO:0007669"/>
    <property type="project" value="InterPro"/>
</dbReference>
<evidence type="ECO:0000256" key="13">
    <source>
        <dbReference type="ARBA" id="ARBA00022807"/>
    </source>
</evidence>
<dbReference type="InterPro" id="IPR008974">
    <property type="entry name" value="TRAF-like"/>
</dbReference>
<dbReference type="GO" id="GO:0016579">
    <property type="term" value="P:protein deubiquitination"/>
    <property type="evidence" value="ECO:0007669"/>
    <property type="project" value="InterPro"/>
</dbReference>
<name>A0A3M7RBA9_BRAPC</name>
<dbReference type="InterPro" id="IPR028889">
    <property type="entry name" value="USP"/>
</dbReference>
<evidence type="ECO:0000256" key="16">
    <source>
        <dbReference type="ARBA" id="ARBA00031500"/>
    </source>
</evidence>
<keyword evidence="11" id="KW-0833">Ubl conjugation pathway</keyword>
<comment type="catalytic activity">
    <reaction evidence="1">
        <text>Thiol-dependent hydrolysis of ester, thioester, amide, peptide and isopeptide bonds formed by the C-terminal Gly of ubiquitin (a 76-residue protein attached to proteins as an intracellular targeting signal).</text>
        <dbReference type="EC" id="3.4.19.12"/>
    </reaction>
</comment>
<evidence type="ECO:0000259" key="19">
    <source>
        <dbReference type="PROSITE" id="PS50144"/>
    </source>
</evidence>
<dbReference type="SUPFAM" id="SSF49599">
    <property type="entry name" value="TRAF domain-like"/>
    <property type="match status" value="1"/>
</dbReference>
<sequence length="1508" mass="173432">MYVKAINTGHSTSKSHSNQNSHQRFSAANQGQQNQIGKPKKNSTKHKLKSASLVSNPSETVGQKTSHAKKPKANRGIESTPSSSSIDSIGKQKGPSNDKLKTIEGKIKRMEIGANTDLNNSSVPKIDDEDDQNQVDTSFDHPPSKKLLTSPIVYSNTNDSAKTDVNMVVSPVDPVDTSASINPTDDSQTVNMVDQNPEANDVNKLDQDQANANDVSMNNSNGNNEDADDDSRAEATFQLVINDFSKFKDSKESRLSPTPCIVRNLPWKILAMSKQVSNGEMVLGFFLQCNAESESNRWSVCASAELRLLHTTEPEKNFVKKIQHLFYLKENDWGYSPFIAMKEIMDPEKGYYNSQKDCITLEVWVNADAPHGTAWDSKKLTGFVGLTNQGATCYMNSLLQTLFFTNQLRRAVYLLPTESDDPIKSVPYALQRVFYDLQFSEKSVGTKKLTRSFGWETLDTFMQHDVQELCRLMDNLETKMKGTKVEGTIPDLFEGKMISYIKCKHIDYESRRTEGFYDIQLNIKGKKDIHESFKDYVTVETLEGENKYDAGKFGLQEAQKGVIFDKFPPVLHLHLMRFQYDPQTDSNIKINDKYEFFDSIDLDEFLEKKEPTPAKYLLHAVLVHSGDNHGGHYVVFINPKLDGKWFKFDDEVVSKCSRKDAVNANFGGNQSEELTFRHSTNAYMLVYVRDSQKHLVLSEVKKNDIPQTLQDRLTEEKRIELVRKKERNEAHLYMQINIILEKEFYENNGNADLFDSNKIECTKQLRIKKMSTMVELARQIGELLDLSVDDIRIWSIMSRYNYTFRPLNCYELKECSSKTVQEVSKQDSVWRIFVETSHDLSLSNNFDYVSLINKYEDVEQSDNVLRQQKLAPYKSDEVMILFKYYDPKTSSLRYVFRMNLSKTATLLSIQDKINKKMKFPPQTDLLFFEEVKISQITPLASKEETLVKLAHEQLLDGDIYVFQINEKDKLSTYKLPSVSDYFKDLSWKIEVLFCDKNVPNDEGFVLNLSLKNKYNEFAKLVGEHLDYEPDKLQFFRPNQNVYDLKSQLNMNQAIKYNPDLQLKDIFQIKTQMYQQNQPGQQQQVKKIFYQKLTIKIMELEERRPFKLTWLSSNLKVEKEIVLMPLKKANVKDLLVECRQELLNDNLITKEQFEDKNFCLRLVEIVGSKLHKIFREDISIESLEAAQMSNKLYRVEQILPEEFDLLTSTACNVGDDYLLPIAHFTKEIYATFGLPFLLKVKLGEPFKDIKQRIQRKLDVNDKEFSTYRFALISMGTANYLPEDENYKFDLSNLSGVQPWLGIDHQNKAANKNKVVILLVMEGIQISKSDQEFNPYLEELSGQSRDISHQAVWTLSSCKSGFGVENLIDNSLDTFWQSDGPQPHLVNMQFKQKTKVKDVCIYADYKSDESYTPSRIVIKAGTHVNDLREIGSYDLSEPAGWIIIPLKDPKDTKNQPIKTWMLQLAVLANHQNGRDTHIRQIKIHSPIETTSVILQPKFSAVELSEWSTIR</sequence>
<dbReference type="InterPro" id="IPR050164">
    <property type="entry name" value="Peptidase_C19"/>
</dbReference>
<evidence type="ECO:0000313" key="23">
    <source>
        <dbReference type="Proteomes" id="UP000276133"/>
    </source>
</evidence>
<dbReference type="SUPFAM" id="SSF54001">
    <property type="entry name" value="Cysteine proteinases"/>
    <property type="match status" value="1"/>
</dbReference>
<reference evidence="22 23" key="1">
    <citation type="journal article" date="2018" name="Sci. Rep.">
        <title>Genomic signatures of local adaptation to the degree of environmental predictability in rotifers.</title>
        <authorList>
            <person name="Franch-Gras L."/>
            <person name="Hahn C."/>
            <person name="Garcia-Roger E.M."/>
            <person name="Carmona M.J."/>
            <person name="Serra M."/>
            <person name="Gomez A."/>
        </authorList>
    </citation>
    <scope>NUCLEOTIDE SEQUENCE [LARGE SCALE GENOMIC DNA]</scope>
    <source>
        <strain evidence="22">HYR1</strain>
    </source>
</reference>
<evidence type="ECO:0000256" key="11">
    <source>
        <dbReference type="ARBA" id="ARBA00022786"/>
    </source>
</evidence>
<evidence type="ECO:0000313" key="22">
    <source>
        <dbReference type="EMBL" id="RNA20882.1"/>
    </source>
</evidence>
<evidence type="ECO:0000259" key="21">
    <source>
        <dbReference type="PROSITE" id="PS51284"/>
    </source>
</evidence>
<keyword evidence="8" id="KW-0132">Cell division</keyword>
<comment type="subcellular location">
    <subcellularLocation>
        <location evidence="2">Nucleus</location>
    </subcellularLocation>
</comment>
<dbReference type="InterPro" id="IPR002083">
    <property type="entry name" value="MATH/TRAF_dom"/>
</dbReference>
<dbReference type="Pfam" id="PF03256">
    <property type="entry name" value="ANAPC10"/>
    <property type="match status" value="1"/>
</dbReference>
<feature type="region of interest" description="Disordered" evidence="18">
    <location>
        <begin position="212"/>
        <end position="231"/>
    </location>
</feature>
<dbReference type="Pfam" id="PF14533">
    <property type="entry name" value="USP7_C2"/>
    <property type="match status" value="1"/>
</dbReference>
<dbReference type="InterPro" id="IPR038765">
    <property type="entry name" value="Papain-like_cys_pep_sf"/>
</dbReference>
<evidence type="ECO:0000256" key="2">
    <source>
        <dbReference type="ARBA" id="ARBA00004123"/>
    </source>
</evidence>
<evidence type="ECO:0000256" key="6">
    <source>
        <dbReference type="ARBA" id="ARBA00013927"/>
    </source>
</evidence>
<dbReference type="STRING" id="10195.A0A3M7RBA9"/>
<evidence type="ECO:0000259" key="20">
    <source>
        <dbReference type="PROSITE" id="PS50235"/>
    </source>
</evidence>
<dbReference type="GO" id="GO:0005829">
    <property type="term" value="C:cytosol"/>
    <property type="evidence" value="ECO:0007669"/>
    <property type="project" value="TreeGrafter"/>
</dbReference>
<dbReference type="SMART" id="SM01337">
    <property type="entry name" value="APC10"/>
    <property type="match status" value="1"/>
</dbReference>
<dbReference type="EMBL" id="REGN01003763">
    <property type="protein sequence ID" value="RNA20882.1"/>
    <property type="molecule type" value="Genomic_DNA"/>
</dbReference>
<dbReference type="GO" id="GO:0004843">
    <property type="term" value="F:cysteine-type deubiquitinase activity"/>
    <property type="evidence" value="ECO:0007669"/>
    <property type="project" value="UniProtKB-EC"/>
</dbReference>
<evidence type="ECO:0000256" key="17">
    <source>
        <dbReference type="ARBA" id="ARBA00031508"/>
    </source>
</evidence>
<dbReference type="InterPro" id="IPR008979">
    <property type="entry name" value="Galactose-bd-like_sf"/>
</dbReference>
<dbReference type="Pfam" id="PF22486">
    <property type="entry name" value="MATH_2"/>
    <property type="match status" value="1"/>
</dbReference>
<dbReference type="Gene3D" id="3.10.20.90">
    <property type="entry name" value="Phosphatidylinositol 3-kinase Catalytic Subunit, Chain A, domain 1"/>
    <property type="match status" value="2"/>
</dbReference>
<feature type="region of interest" description="Disordered" evidence="18">
    <location>
        <begin position="1"/>
        <end position="99"/>
    </location>
</feature>
<dbReference type="SUPFAM" id="SSF49785">
    <property type="entry name" value="Galactose-binding domain-like"/>
    <property type="match status" value="1"/>
</dbReference>
<keyword evidence="10" id="KW-0498">Mitosis</keyword>
<dbReference type="Pfam" id="PF12436">
    <property type="entry name" value="USP7_ICP0_bdg"/>
    <property type="match status" value="1"/>
</dbReference>
<dbReference type="GO" id="GO:0051301">
    <property type="term" value="P:cell division"/>
    <property type="evidence" value="ECO:0007669"/>
    <property type="project" value="UniProtKB-KW"/>
</dbReference>
<keyword evidence="23" id="KW-1185">Reference proteome</keyword>
<dbReference type="PANTHER" id="PTHR24006">
    <property type="entry name" value="UBIQUITIN CARBOXYL-TERMINAL HYDROLASE"/>
    <property type="match status" value="1"/>
</dbReference>
<dbReference type="InterPro" id="IPR001394">
    <property type="entry name" value="Peptidase_C19_UCH"/>
</dbReference>
<comment type="similarity">
    <text evidence="4">Belongs to the peptidase C19 family.</text>
</comment>
<comment type="caution">
    <text evidence="22">The sequence shown here is derived from an EMBL/GenBank/DDBJ whole genome shotgun (WGS) entry which is preliminary data.</text>
</comment>
<feature type="compositionally biased region" description="Polar residues" evidence="18">
    <location>
        <begin position="52"/>
        <end position="65"/>
    </location>
</feature>
<dbReference type="PANTHER" id="PTHR24006:SF644">
    <property type="entry name" value="UBIQUITIN CARBOXYL-TERMINAL HYDROLASE 7"/>
    <property type="match status" value="1"/>
</dbReference>
<evidence type="ECO:0000256" key="15">
    <source>
        <dbReference type="ARBA" id="ARBA00023306"/>
    </source>
</evidence>
<dbReference type="SMART" id="SM00061">
    <property type="entry name" value="MATH"/>
    <property type="match status" value="1"/>
</dbReference>
<dbReference type="InterPro" id="IPR029346">
    <property type="entry name" value="USP_C"/>
</dbReference>
<dbReference type="InterPro" id="IPR024729">
    <property type="entry name" value="USP7_ICP0-binding_dom"/>
</dbReference>
<protein>
    <recommendedName>
        <fullName evidence="6">Anaphase-promoting complex subunit 10</fullName>
        <ecNumber evidence="5">3.4.19.12</ecNumber>
    </recommendedName>
    <alternativeName>
        <fullName evidence="7">Ubiquitin carboxyl-terminal hydrolase 7</fullName>
    </alternativeName>
    <alternativeName>
        <fullName evidence="17">Ubiquitin thioesterase 7</fullName>
    </alternativeName>
    <alternativeName>
        <fullName evidence="16">Ubiquitin-specific-processing protease 7</fullName>
    </alternativeName>
</protein>
<evidence type="ECO:0000256" key="4">
    <source>
        <dbReference type="ARBA" id="ARBA00009085"/>
    </source>
</evidence>
<evidence type="ECO:0000256" key="9">
    <source>
        <dbReference type="ARBA" id="ARBA00022670"/>
    </source>
</evidence>
<gene>
    <name evidence="22" type="ORF">BpHYR1_025422</name>
</gene>
<keyword evidence="13" id="KW-0788">Thiol protease</keyword>
<dbReference type="FunFam" id="3.90.70.10:FF:000005">
    <property type="entry name" value="Ubiquitin carboxyl-terminal hydrolase 7"/>
    <property type="match status" value="1"/>
</dbReference>
<dbReference type="InterPro" id="IPR016901">
    <property type="entry name" value="APC10/Doc1"/>
</dbReference>
<dbReference type="PROSITE" id="PS51284">
    <property type="entry name" value="DOC"/>
    <property type="match status" value="1"/>
</dbReference>
<dbReference type="PROSITE" id="PS00973">
    <property type="entry name" value="USP_2"/>
    <property type="match status" value="1"/>
</dbReference>
<keyword evidence="9" id="KW-0645">Protease</keyword>
<dbReference type="Pfam" id="PF00443">
    <property type="entry name" value="UCH"/>
    <property type="match status" value="1"/>
</dbReference>
<dbReference type="PROSITE" id="PS00972">
    <property type="entry name" value="USP_1"/>
    <property type="match status" value="1"/>
</dbReference>
<comment type="similarity">
    <text evidence="3">Belongs to the APC10 family.</text>
</comment>
<keyword evidence="12 22" id="KW-0378">Hydrolase</keyword>
<feature type="compositionally biased region" description="Polar residues" evidence="18">
    <location>
        <begin position="177"/>
        <end position="192"/>
    </location>
</feature>
<dbReference type="GO" id="GO:0031145">
    <property type="term" value="P:anaphase-promoting complex-dependent catabolic process"/>
    <property type="evidence" value="ECO:0007669"/>
    <property type="project" value="InterPro"/>
</dbReference>
<proteinExistence type="inferred from homology"/>
<keyword evidence="15" id="KW-0131">Cell cycle</keyword>
<dbReference type="Gene3D" id="2.60.210.10">
    <property type="entry name" value="Apoptosis, Tumor Necrosis Factor Receptor Associated Protein 2, Chain A"/>
    <property type="match status" value="1"/>
</dbReference>
<dbReference type="InterPro" id="IPR004939">
    <property type="entry name" value="APC_su10/DOC_dom"/>
</dbReference>
<dbReference type="EC" id="3.4.19.12" evidence="5"/>
<evidence type="ECO:0000256" key="18">
    <source>
        <dbReference type="SAM" id="MobiDB-lite"/>
    </source>
</evidence>
<evidence type="ECO:0000256" key="12">
    <source>
        <dbReference type="ARBA" id="ARBA00022801"/>
    </source>
</evidence>
<feature type="compositionally biased region" description="Polar residues" evidence="18">
    <location>
        <begin position="8"/>
        <end position="36"/>
    </location>
</feature>
<feature type="compositionally biased region" description="Basic residues" evidence="18">
    <location>
        <begin position="38"/>
        <end position="49"/>
    </location>
</feature>
<feature type="domain" description="MATH" evidence="19">
    <location>
        <begin position="234"/>
        <end position="363"/>
    </location>
</feature>
<accession>A0A3M7RBA9</accession>
<evidence type="ECO:0000256" key="14">
    <source>
        <dbReference type="ARBA" id="ARBA00023242"/>
    </source>
</evidence>
<evidence type="ECO:0000256" key="7">
    <source>
        <dbReference type="ARBA" id="ARBA00021393"/>
    </source>
</evidence>
<feature type="region of interest" description="Disordered" evidence="18">
    <location>
        <begin position="173"/>
        <end position="192"/>
    </location>
</feature>
<organism evidence="22 23">
    <name type="scientific">Brachionus plicatilis</name>
    <name type="common">Marine rotifer</name>
    <name type="synonym">Brachionus muelleri</name>
    <dbReference type="NCBI Taxonomy" id="10195"/>
    <lineage>
        <taxon>Eukaryota</taxon>
        <taxon>Metazoa</taxon>
        <taxon>Spiralia</taxon>
        <taxon>Gnathifera</taxon>
        <taxon>Rotifera</taxon>
        <taxon>Eurotatoria</taxon>
        <taxon>Monogononta</taxon>
        <taxon>Pseudotrocha</taxon>
        <taxon>Ploima</taxon>
        <taxon>Brachionidae</taxon>
        <taxon>Brachionus</taxon>
    </lineage>
</organism>
<feature type="domain" description="DOC" evidence="21">
    <location>
        <begin position="1321"/>
        <end position="1508"/>
    </location>
</feature>
<dbReference type="PROSITE" id="PS50235">
    <property type="entry name" value="USP_3"/>
    <property type="match status" value="1"/>
</dbReference>
<evidence type="ECO:0000256" key="5">
    <source>
        <dbReference type="ARBA" id="ARBA00012759"/>
    </source>
</evidence>
<dbReference type="CDD" id="cd02659">
    <property type="entry name" value="peptidase_C19C"/>
    <property type="match status" value="1"/>
</dbReference>
<dbReference type="Proteomes" id="UP000276133">
    <property type="component" value="Unassembled WGS sequence"/>
</dbReference>
<keyword evidence="14" id="KW-0539">Nucleus</keyword>
<dbReference type="Gene3D" id="3.90.70.10">
    <property type="entry name" value="Cysteine proteinases"/>
    <property type="match status" value="1"/>
</dbReference>